<dbReference type="SUPFAM" id="SSF48452">
    <property type="entry name" value="TPR-like"/>
    <property type="match status" value="1"/>
</dbReference>
<dbReference type="PROSITE" id="PS51755">
    <property type="entry name" value="OMPR_PHOB"/>
    <property type="match status" value="1"/>
</dbReference>
<protein>
    <submittedName>
        <fullName evidence="7">Transcriptional regulator, SARP family</fullName>
    </submittedName>
</protein>
<feature type="domain" description="OmpR/PhoB-type" evidence="6">
    <location>
        <begin position="1"/>
        <end position="94"/>
    </location>
</feature>
<dbReference type="Gene3D" id="1.25.40.10">
    <property type="entry name" value="Tetratricopeptide repeat domain"/>
    <property type="match status" value="1"/>
</dbReference>
<dbReference type="InterPro" id="IPR001867">
    <property type="entry name" value="OmpR/PhoB-type_DNA-bd"/>
</dbReference>
<dbReference type="Pfam" id="PF00486">
    <property type="entry name" value="Trans_reg_C"/>
    <property type="match status" value="1"/>
</dbReference>
<dbReference type="InterPro" id="IPR016032">
    <property type="entry name" value="Sig_transdc_resp-reg_C-effctor"/>
</dbReference>
<proteinExistence type="inferred from homology"/>
<organism evidence="7 8">
    <name type="scientific">Pseudofrankia inefficax (strain DSM 45817 / CECT 9037 / DDB 130130 / EuI1c)</name>
    <name type="common">Frankia inefficax</name>
    <dbReference type="NCBI Taxonomy" id="298654"/>
    <lineage>
        <taxon>Bacteria</taxon>
        <taxon>Bacillati</taxon>
        <taxon>Actinomycetota</taxon>
        <taxon>Actinomycetes</taxon>
        <taxon>Frankiales</taxon>
        <taxon>Frankiaceae</taxon>
        <taxon>Pseudofrankia</taxon>
    </lineage>
</organism>
<comment type="similarity">
    <text evidence="1">Belongs to the AfsR/DnrI/RedD regulatory family.</text>
</comment>
<dbReference type="STRING" id="298654.FraEuI1c_4238"/>
<dbReference type="GO" id="GO:0003677">
    <property type="term" value="F:DNA binding"/>
    <property type="evidence" value="ECO:0007669"/>
    <property type="project" value="UniProtKB-UniRule"/>
</dbReference>
<evidence type="ECO:0000256" key="4">
    <source>
        <dbReference type="ARBA" id="ARBA00023163"/>
    </source>
</evidence>
<dbReference type="AlphaFoldDB" id="E3JAP5"/>
<dbReference type="InParanoid" id="E3JAP5"/>
<dbReference type="InterPro" id="IPR005158">
    <property type="entry name" value="BTAD"/>
</dbReference>
<evidence type="ECO:0000313" key="8">
    <source>
        <dbReference type="Proteomes" id="UP000002484"/>
    </source>
</evidence>
<dbReference type="InterPro" id="IPR051677">
    <property type="entry name" value="AfsR-DnrI-RedD_regulator"/>
</dbReference>
<dbReference type="Proteomes" id="UP000002484">
    <property type="component" value="Chromosome"/>
</dbReference>
<keyword evidence="3 5" id="KW-0238">DNA-binding</keyword>
<dbReference type="EMBL" id="CP002299">
    <property type="protein sequence ID" value="ADP82237.1"/>
    <property type="molecule type" value="Genomic_DNA"/>
</dbReference>
<dbReference type="OrthoDB" id="4336084at2"/>
<dbReference type="Pfam" id="PF03704">
    <property type="entry name" value="BTAD"/>
    <property type="match status" value="1"/>
</dbReference>
<evidence type="ECO:0000256" key="3">
    <source>
        <dbReference type="ARBA" id="ARBA00023125"/>
    </source>
</evidence>
<dbReference type="SMART" id="SM00862">
    <property type="entry name" value="Trans_reg_C"/>
    <property type="match status" value="1"/>
</dbReference>
<evidence type="ECO:0000256" key="1">
    <source>
        <dbReference type="ARBA" id="ARBA00005820"/>
    </source>
</evidence>
<dbReference type="RefSeq" id="WP_013425355.1">
    <property type="nucleotide sequence ID" value="NC_014666.1"/>
</dbReference>
<keyword evidence="8" id="KW-1185">Reference proteome</keyword>
<keyword evidence="4" id="KW-0804">Transcription</keyword>
<accession>E3JAP5</accession>
<dbReference type="GO" id="GO:0000160">
    <property type="term" value="P:phosphorelay signal transduction system"/>
    <property type="evidence" value="ECO:0007669"/>
    <property type="project" value="InterPro"/>
</dbReference>
<keyword evidence="2" id="KW-0805">Transcription regulation</keyword>
<evidence type="ECO:0000256" key="5">
    <source>
        <dbReference type="PROSITE-ProRule" id="PRU01091"/>
    </source>
</evidence>
<dbReference type="KEGG" id="fri:FraEuI1c_4238"/>
<dbReference type="PANTHER" id="PTHR35807:SF1">
    <property type="entry name" value="TRANSCRIPTIONAL REGULATOR REDD"/>
    <property type="match status" value="1"/>
</dbReference>
<dbReference type="HOGENOM" id="CLU_004665_0_1_11"/>
<dbReference type="eggNOG" id="COG3629">
    <property type="taxonomic scope" value="Bacteria"/>
</dbReference>
<dbReference type="InterPro" id="IPR036388">
    <property type="entry name" value="WH-like_DNA-bd_sf"/>
</dbReference>
<dbReference type="CDD" id="cd15831">
    <property type="entry name" value="BTAD"/>
    <property type="match status" value="1"/>
</dbReference>
<reference evidence="7 8" key="1">
    <citation type="submission" date="2010-10" db="EMBL/GenBank/DDBJ databases">
        <title>Complete sequence of Frankia sp. EuI1c.</title>
        <authorList>
            <consortium name="US DOE Joint Genome Institute"/>
            <person name="Lucas S."/>
            <person name="Copeland A."/>
            <person name="Lapidus A."/>
            <person name="Cheng J.-F."/>
            <person name="Bruce D."/>
            <person name="Goodwin L."/>
            <person name="Pitluck S."/>
            <person name="Chertkov O."/>
            <person name="Detter J.C."/>
            <person name="Han C."/>
            <person name="Tapia R."/>
            <person name="Land M."/>
            <person name="Hauser L."/>
            <person name="Jeffries C."/>
            <person name="Kyrpides N."/>
            <person name="Ivanova N."/>
            <person name="Mikhailova N."/>
            <person name="Beauchemin N."/>
            <person name="Sen A."/>
            <person name="Sur S.A."/>
            <person name="Gtari M."/>
            <person name="Wall L."/>
            <person name="Tisa L."/>
            <person name="Woyke T."/>
        </authorList>
    </citation>
    <scope>NUCLEOTIDE SEQUENCE [LARGE SCALE GENOMIC DNA]</scope>
    <source>
        <strain evidence="8">DSM 45817 / CECT 9037 / EuI1c</strain>
    </source>
</reference>
<dbReference type="SUPFAM" id="SSF46894">
    <property type="entry name" value="C-terminal effector domain of the bipartite response regulators"/>
    <property type="match status" value="1"/>
</dbReference>
<name>E3JAP5_PSEI1</name>
<dbReference type="InterPro" id="IPR011990">
    <property type="entry name" value="TPR-like_helical_dom_sf"/>
</dbReference>
<dbReference type="Gene3D" id="1.10.10.10">
    <property type="entry name" value="Winged helix-like DNA-binding domain superfamily/Winged helix DNA-binding domain"/>
    <property type="match status" value="1"/>
</dbReference>
<gene>
    <name evidence="7" type="ordered locus">FraEuI1c_4238</name>
</gene>
<dbReference type="PANTHER" id="PTHR35807">
    <property type="entry name" value="TRANSCRIPTIONAL REGULATOR REDD-RELATED"/>
    <property type="match status" value="1"/>
</dbReference>
<feature type="DNA-binding region" description="OmpR/PhoB-type" evidence="5">
    <location>
        <begin position="1"/>
        <end position="94"/>
    </location>
</feature>
<dbReference type="GO" id="GO:0006355">
    <property type="term" value="P:regulation of DNA-templated transcription"/>
    <property type="evidence" value="ECO:0007669"/>
    <property type="project" value="InterPro"/>
</dbReference>
<evidence type="ECO:0000313" key="7">
    <source>
        <dbReference type="EMBL" id="ADP82237.1"/>
    </source>
</evidence>
<evidence type="ECO:0000256" key="2">
    <source>
        <dbReference type="ARBA" id="ARBA00023015"/>
    </source>
</evidence>
<dbReference type="SMART" id="SM01043">
    <property type="entry name" value="BTAD"/>
    <property type="match status" value="1"/>
</dbReference>
<sequence>MRYQVLGPIRVVSHDREFLANARKIELLLAVLVARANEVVSVGQLIAELWDEDPPRRAKAALHVYVSQLRKLLVSSRNSGAGIVTRAPGYLLVQGGDEIDVQDFQRFVGLGRHFLDRAEAHAAERELSAALSLWRGPVFGDVVGDGPIVRGFAAWAEEARHECLELHLEALLALGQHRQVVGPLYQLISQHPLRESFYWQLMLALYRSDRQADALAVFQAAQRALDTELGVQPCRALQELHRTILLGEQLTGQRVQRV</sequence>
<evidence type="ECO:0000259" key="6">
    <source>
        <dbReference type="PROSITE" id="PS51755"/>
    </source>
</evidence>